<feature type="transmembrane region" description="Helical" evidence="1">
    <location>
        <begin position="79"/>
        <end position="99"/>
    </location>
</feature>
<dbReference type="KEGG" id="nia:A8C56_22005"/>
<keyword evidence="1" id="KW-0812">Transmembrane</keyword>
<dbReference type="AlphaFoldDB" id="A0A1A9I899"/>
<organism evidence="2 3">
    <name type="scientific">Niabella ginsenosidivorans</name>
    <dbReference type="NCBI Taxonomy" id="1176587"/>
    <lineage>
        <taxon>Bacteria</taxon>
        <taxon>Pseudomonadati</taxon>
        <taxon>Bacteroidota</taxon>
        <taxon>Chitinophagia</taxon>
        <taxon>Chitinophagales</taxon>
        <taxon>Chitinophagaceae</taxon>
        <taxon>Niabella</taxon>
    </lineage>
</organism>
<keyword evidence="1" id="KW-0472">Membrane</keyword>
<feature type="transmembrane region" description="Helical" evidence="1">
    <location>
        <begin position="161"/>
        <end position="180"/>
    </location>
</feature>
<keyword evidence="3" id="KW-1185">Reference proteome</keyword>
<feature type="transmembrane region" description="Helical" evidence="1">
    <location>
        <begin position="111"/>
        <end position="128"/>
    </location>
</feature>
<accession>A0A1A9I899</accession>
<feature type="transmembrane region" description="Helical" evidence="1">
    <location>
        <begin position="26"/>
        <end position="50"/>
    </location>
</feature>
<sequence>MESKMVLDSDNELRETIDRQPKAQKVIATLLSYIFHPVFIPVYIICFLLFTEPFLFVALPVSTEEVVIRAKMRILLQGLINYTFFPLVTVLLLKGVGFISSIKLKERKDRIIPFIACNIWYFWIWYVWRGLDDIPRELVVLAMAVFMASSIGLLFNIYMKISMHGIALGTAVAFLCYLGFEYGQGMGFYIIIALLISGLVCTARLLLSDHTAREVYWGLAVGVMGLLIANFVV</sequence>
<protein>
    <recommendedName>
        <fullName evidence="4">Phosphatase PAP2 family protein</fullName>
    </recommendedName>
</protein>
<dbReference type="EMBL" id="CP015772">
    <property type="protein sequence ID" value="ANH83299.1"/>
    <property type="molecule type" value="Genomic_DNA"/>
</dbReference>
<feature type="transmembrane region" description="Helical" evidence="1">
    <location>
        <begin position="214"/>
        <end position="232"/>
    </location>
</feature>
<name>A0A1A9I899_9BACT</name>
<dbReference type="RefSeq" id="WP_067760739.1">
    <property type="nucleotide sequence ID" value="NZ_CP015772.1"/>
</dbReference>
<dbReference type="Proteomes" id="UP000077667">
    <property type="component" value="Chromosome"/>
</dbReference>
<dbReference type="OrthoDB" id="9786064at2"/>
<evidence type="ECO:0000313" key="2">
    <source>
        <dbReference type="EMBL" id="ANH83299.1"/>
    </source>
</evidence>
<proteinExistence type="predicted"/>
<evidence type="ECO:0008006" key="4">
    <source>
        <dbReference type="Google" id="ProtNLM"/>
    </source>
</evidence>
<evidence type="ECO:0000256" key="1">
    <source>
        <dbReference type="SAM" id="Phobius"/>
    </source>
</evidence>
<feature type="transmembrane region" description="Helical" evidence="1">
    <location>
        <begin position="186"/>
        <end position="207"/>
    </location>
</feature>
<gene>
    <name evidence="2" type="ORF">A8C56_22005</name>
</gene>
<feature type="transmembrane region" description="Helical" evidence="1">
    <location>
        <begin position="134"/>
        <end position="154"/>
    </location>
</feature>
<dbReference type="STRING" id="1176587.A8C56_22005"/>
<evidence type="ECO:0000313" key="3">
    <source>
        <dbReference type="Proteomes" id="UP000077667"/>
    </source>
</evidence>
<keyword evidence="1" id="KW-1133">Transmembrane helix</keyword>
<reference evidence="2 3" key="1">
    <citation type="submission" date="2016-05" db="EMBL/GenBank/DDBJ databases">
        <title>Niabella ginsenosidivorans BS26 whole genome sequencing.</title>
        <authorList>
            <person name="Im W.T."/>
            <person name="Siddiqi M.Z."/>
        </authorList>
    </citation>
    <scope>NUCLEOTIDE SEQUENCE [LARGE SCALE GENOMIC DNA]</scope>
    <source>
        <strain evidence="2 3">BS26</strain>
    </source>
</reference>